<dbReference type="AlphaFoldDB" id="A0A0F9BAU6"/>
<name>A0A0F9BAU6_9ZZZZ</name>
<dbReference type="EMBL" id="LAZR01038741">
    <property type="protein sequence ID" value="KKL18775.1"/>
    <property type="molecule type" value="Genomic_DNA"/>
</dbReference>
<organism evidence="1">
    <name type="scientific">marine sediment metagenome</name>
    <dbReference type="NCBI Taxonomy" id="412755"/>
    <lineage>
        <taxon>unclassified sequences</taxon>
        <taxon>metagenomes</taxon>
        <taxon>ecological metagenomes</taxon>
    </lineage>
</organism>
<evidence type="ECO:0000313" key="1">
    <source>
        <dbReference type="EMBL" id="KKL18775.1"/>
    </source>
</evidence>
<accession>A0A0F9BAU6</accession>
<gene>
    <name evidence="1" type="ORF">LCGC14_2472130</name>
</gene>
<proteinExistence type="predicted"/>
<sequence length="63" mass="7218">MEKIATGWEAIDLAKKDNSIQLNKHTDPIDNFMENISIDFAEDVAREDHGLIFATKKGEEINW</sequence>
<comment type="caution">
    <text evidence="1">The sequence shown here is derived from an EMBL/GenBank/DDBJ whole genome shotgun (WGS) entry which is preliminary data.</text>
</comment>
<protein>
    <submittedName>
        <fullName evidence="1">Uncharacterized protein</fullName>
    </submittedName>
</protein>
<reference evidence="1" key="1">
    <citation type="journal article" date="2015" name="Nature">
        <title>Complex archaea that bridge the gap between prokaryotes and eukaryotes.</title>
        <authorList>
            <person name="Spang A."/>
            <person name="Saw J.H."/>
            <person name="Jorgensen S.L."/>
            <person name="Zaremba-Niedzwiedzka K."/>
            <person name="Martijn J."/>
            <person name="Lind A.E."/>
            <person name="van Eijk R."/>
            <person name="Schleper C."/>
            <person name="Guy L."/>
            <person name="Ettema T.J."/>
        </authorList>
    </citation>
    <scope>NUCLEOTIDE SEQUENCE</scope>
</reference>